<sequence length="120" mass="13561">MSGILYVADALDDVLNDERTLHKRVVRNDMDRSFPLARREGHEHLENKMDYKRAVLATGVADDPRVIVWLAVLVPEIGLDSLNGRSGVPFDLDRFGTVRPHASLRESDFNPLRIREGGQL</sequence>
<name>A0A212L5R0_9HYPH</name>
<organism evidence="1">
    <name type="scientific">uncultured Pleomorphomonas sp</name>
    <dbReference type="NCBI Taxonomy" id="442121"/>
    <lineage>
        <taxon>Bacteria</taxon>
        <taxon>Pseudomonadati</taxon>
        <taxon>Pseudomonadota</taxon>
        <taxon>Alphaproteobacteria</taxon>
        <taxon>Hyphomicrobiales</taxon>
        <taxon>Pleomorphomonadaceae</taxon>
        <taxon>Pleomorphomonas</taxon>
        <taxon>environmental samples</taxon>
    </lineage>
</organism>
<dbReference type="EMBL" id="FMJD01000002">
    <property type="protein sequence ID" value="SCM72914.1"/>
    <property type="molecule type" value="Genomic_DNA"/>
</dbReference>
<dbReference type="AlphaFoldDB" id="A0A212L5R0"/>
<protein>
    <submittedName>
        <fullName evidence="1">Uncharacterized protein</fullName>
    </submittedName>
</protein>
<proteinExistence type="predicted"/>
<evidence type="ECO:0000313" key="1">
    <source>
        <dbReference type="EMBL" id="SCM72914.1"/>
    </source>
</evidence>
<reference evidence="1" key="1">
    <citation type="submission" date="2016-08" db="EMBL/GenBank/DDBJ databases">
        <authorList>
            <person name="Seilhamer J.J."/>
        </authorList>
    </citation>
    <scope>NUCLEOTIDE SEQUENCE</scope>
    <source>
        <strain evidence="1">86</strain>
    </source>
</reference>
<accession>A0A212L5R0</accession>
<gene>
    <name evidence="1" type="ORF">KL86PLE_100758</name>
</gene>